<dbReference type="InterPro" id="IPR013792">
    <property type="entry name" value="RNA3'P_cycl/enolpyr_Trfase_a/b"/>
</dbReference>
<gene>
    <name evidence="7" type="primary">aroA</name>
    <name evidence="9" type="ORF">UQ64_11885</name>
</gene>
<comment type="subunit">
    <text evidence="7">Monomer.</text>
</comment>
<keyword evidence="4 7" id="KW-0808">Transferase</keyword>
<feature type="binding site" evidence="7">
    <location>
        <position position="47"/>
    </location>
    <ligand>
        <name>3-phosphoshikimate</name>
        <dbReference type="ChEBI" id="CHEBI:145989"/>
    </ligand>
</feature>
<evidence type="ECO:0000256" key="6">
    <source>
        <dbReference type="ARBA" id="ARBA00044633"/>
    </source>
</evidence>
<evidence type="ECO:0000256" key="2">
    <source>
        <dbReference type="ARBA" id="ARBA00009948"/>
    </source>
</evidence>
<keyword evidence="10" id="KW-1185">Reference proteome</keyword>
<feature type="binding site" evidence="7">
    <location>
        <position position="405"/>
    </location>
    <ligand>
        <name>phosphoenolpyruvate</name>
        <dbReference type="ChEBI" id="CHEBI:58702"/>
    </ligand>
</feature>
<dbReference type="HAMAP" id="MF_00210">
    <property type="entry name" value="EPSP_synth"/>
    <property type="match status" value="1"/>
</dbReference>
<dbReference type="GO" id="GO:0003866">
    <property type="term" value="F:3-phosphoshikimate 1-carboxyvinyltransferase activity"/>
    <property type="evidence" value="ECO:0007669"/>
    <property type="project" value="UniProtKB-UniRule"/>
</dbReference>
<dbReference type="Pfam" id="PF00275">
    <property type="entry name" value="EPSP_synthase"/>
    <property type="match status" value="1"/>
</dbReference>
<feature type="binding site" evidence="7">
    <location>
        <position position="43"/>
    </location>
    <ligand>
        <name>3-phosphoshikimate</name>
        <dbReference type="ChEBI" id="CHEBI:145989"/>
    </ligand>
</feature>
<dbReference type="PIRSF" id="PIRSF000505">
    <property type="entry name" value="EPSPS"/>
    <property type="match status" value="1"/>
</dbReference>
<dbReference type="GO" id="GO:0008652">
    <property type="term" value="P:amino acid biosynthetic process"/>
    <property type="evidence" value="ECO:0007669"/>
    <property type="project" value="UniProtKB-KW"/>
</dbReference>
<evidence type="ECO:0000256" key="3">
    <source>
        <dbReference type="ARBA" id="ARBA00022605"/>
    </source>
</evidence>
<dbReference type="PANTHER" id="PTHR21090:SF5">
    <property type="entry name" value="PENTAFUNCTIONAL AROM POLYPEPTIDE"/>
    <property type="match status" value="1"/>
</dbReference>
<evidence type="ECO:0000256" key="7">
    <source>
        <dbReference type="HAMAP-Rule" id="MF_00210"/>
    </source>
</evidence>
<proteinExistence type="inferred from homology"/>
<dbReference type="InterPro" id="IPR036968">
    <property type="entry name" value="Enolpyruvate_Tfrase_sf"/>
</dbReference>
<feature type="binding site" evidence="7">
    <location>
        <position position="430"/>
    </location>
    <ligand>
        <name>phosphoenolpyruvate</name>
        <dbReference type="ChEBI" id="CHEBI:58702"/>
    </ligand>
</feature>
<feature type="binding site" evidence="7">
    <location>
        <position position="364"/>
    </location>
    <ligand>
        <name>phosphoenolpyruvate</name>
        <dbReference type="ChEBI" id="CHEBI:58702"/>
    </ligand>
</feature>
<feature type="binding site" evidence="7">
    <location>
        <position position="141"/>
    </location>
    <ligand>
        <name>phosphoenolpyruvate</name>
        <dbReference type="ChEBI" id="CHEBI:58702"/>
    </ligand>
</feature>
<feature type="binding site" evidence="7">
    <location>
        <position position="189"/>
    </location>
    <ligand>
        <name>phosphoenolpyruvate</name>
        <dbReference type="ChEBI" id="CHEBI:58702"/>
    </ligand>
</feature>
<evidence type="ECO:0000256" key="1">
    <source>
        <dbReference type="ARBA" id="ARBA00004811"/>
    </source>
</evidence>
<feature type="binding site" evidence="7">
    <location>
        <position position="42"/>
    </location>
    <ligand>
        <name>phosphoenolpyruvate</name>
        <dbReference type="ChEBI" id="CHEBI:58702"/>
    </ligand>
</feature>
<evidence type="ECO:0000313" key="9">
    <source>
        <dbReference type="EMBL" id="KTD87502.1"/>
    </source>
</evidence>
<comment type="caution">
    <text evidence="9">The sequence shown here is derived from an EMBL/GenBank/DDBJ whole genome shotgun (WGS) entry which is preliminary data.</text>
</comment>
<organism evidence="9 10">
    <name type="scientific">Paenibacillus etheri</name>
    <dbReference type="NCBI Taxonomy" id="1306852"/>
    <lineage>
        <taxon>Bacteria</taxon>
        <taxon>Bacillati</taxon>
        <taxon>Bacillota</taxon>
        <taxon>Bacilli</taxon>
        <taxon>Bacillales</taxon>
        <taxon>Paenibacillaceae</taxon>
        <taxon>Paenibacillus</taxon>
    </lineage>
</organism>
<feature type="active site" description="Proton acceptor" evidence="7">
    <location>
        <position position="333"/>
    </location>
</feature>
<dbReference type="NCBIfam" id="TIGR01356">
    <property type="entry name" value="aroA"/>
    <property type="match status" value="1"/>
</dbReference>
<evidence type="ECO:0000313" key="10">
    <source>
        <dbReference type="Proteomes" id="UP000054709"/>
    </source>
</evidence>
<dbReference type="Gene3D" id="3.65.10.10">
    <property type="entry name" value="Enolpyruvate transferase domain"/>
    <property type="match status" value="2"/>
</dbReference>
<dbReference type="GO" id="GO:0009423">
    <property type="term" value="P:chorismate biosynthetic process"/>
    <property type="evidence" value="ECO:0007669"/>
    <property type="project" value="UniProtKB-UniRule"/>
</dbReference>
<keyword evidence="3 7" id="KW-0028">Amino-acid biosynthesis</keyword>
<dbReference type="RefSeq" id="WP_060623020.1">
    <property type="nucleotide sequence ID" value="NZ_LCZJ02000018.1"/>
</dbReference>
<dbReference type="GO" id="GO:0005737">
    <property type="term" value="C:cytoplasm"/>
    <property type="evidence" value="ECO:0007669"/>
    <property type="project" value="UniProtKB-SubCell"/>
</dbReference>
<evidence type="ECO:0000259" key="8">
    <source>
        <dbReference type="Pfam" id="PF00275"/>
    </source>
</evidence>
<dbReference type="PANTHER" id="PTHR21090">
    <property type="entry name" value="AROM/DEHYDROQUINATE SYNTHASE"/>
    <property type="match status" value="1"/>
</dbReference>
<feature type="binding site" evidence="7">
    <location>
        <position position="188"/>
    </location>
    <ligand>
        <name>3-phosphoshikimate</name>
        <dbReference type="ChEBI" id="CHEBI:145989"/>
    </ligand>
</feature>
<feature type="binding site" evidence="7">
    <location>
        <position position="360"/>
    </location>
    <ligand>
        <name>3-phosphoshikimate</name>
        <dbReference type="ChEBI" id="CHEBI:145989"/>
    </ligand>
</feature>
<dbReference type="Proteomes" id="UP000054709">
    <property type="component" value="Unassembled WGS sequence"/>
</dbReference>
<dbReference type="OrthoDB" id="9809920at2"/>
<evidence type="ECO:0000256" key="5">
    <source>
        <dbReference type="ARBA" id="ARBA00023141"/>
    </source>
</evidence>
<dbReference type="SUPFAM" id="SSF55205">
    <property type="entry name" value="EPT/RTPC-like"/>
    <property type="match status" value="1"/>
</dbReference>
<feature type="binding site" evidence="7">
    <location>
        <position position="333"/>
    </location>
    <ligand>
        <name>3-phosphoshikimate</name>
        <dbReference type="ChEBI" id="CHEBI:145989"/>
    </ligand>
</feature>
<feature type="domain" description="Enolpyruvate transferase" evidence="8">
    <location>
        <begin position="31"/>
        <end position="439"/>
    </location>
</feature>
<reference evidence="9 10" key="1">
    <citation type="journal article" date="2015" name="Int. Biodeterior. Biodegradation">
        <title>Physiological and genetic screening methods for the isolation of methyl tert-butyl ether-degrading bacteria for bioremediation purposes.</title>
        <authorList>
            <person name="Guisado I.M."/>
            <person name="Purswani J."/>
            <person name="Gonzalez Lopez J."/>
            <person name="Pozo C."/>
        </authorList>
    </citation>
    <scope>NUCLEOTIDE SEQUENCE [LARGE SCALE GENOMIC DNA]</scope>
    <source>
        <strain evidence="9 10">SH7</strain>
    </source>
</reference>
<feature type="binding site" evidence="7">
    <location>
        <position position="113"/>
    </location>
    <ligand>
        <name>phosphoenolpyruvate</name>
        <dbReference type="ChEBI" id="CHEBI:58702"/>
    </ligand>
</feature>
<accession>A0A0W1B1M9</accession>
<feature type="binding site" evidence="7">
    <location>
        <position position="187"/>
    </location>
    <ligand>
        <name>3-phosphoshikimate</name>
        <dbReference type="ChEBI" id="CHEBI:145989"/>
    </ligand>
</feature>
<keyword evidence="5 7" id="KW-0057">Aromatic amino acid biosynthesis</keyword>
<comment type="similarity">
    <text evidence="2 7">Belongs to the EPSP synthase family.</text>
</comment>
<feature type="binding site" evidence="7">
    <location>
        <position position="189"/>
    </location>
    <ligand>
        <name>3-phosphoshikimate</name>
        <dbReference type="ChEBI" id="CHEBI:145989"/>
    </ligand>
</feature>
<protein>
    <recommendedName>
        <fullName evidence="7">3-phosphoshikimate 1-carboxyvinyltransferase</fullName>
        <ecNumber evidence="7">2.5.1.19</ecNumber>
    </recommendedName>
    <alternativeName>
        <fullName evidence="7">5-enolpyruvylshikimate-3-phosphate synthase</fullName>
        <shortName evidence="7">EPSP synthase</shortName>
        <shortName evidence="7">EPSPS</shortName>
    </alternativeName>
</protein>
<dbReference type="InterPro" id="IPR006264">
    <property type="entry name" value="EPSP_synthase"/>
</dbReference>
<dbReference type="EMBL" id="LCZJ02000018">
    <property type="protein sequence ID" value="KTD87502.1"/>
    <property type="molecule type" value="Genomic_DNA"/>
</dbReference>
<dbReference type="InterPro" id="IPR001986">
    <property type="entry name" value="Enolpyruvate_Tfrase_dom"/>
</dbReference>
<name>A0A0W1B1M9_9BACL</name>
<keyword evidence="7" id="KW-0963">Cytoplasm</keyword>
<comment type="pathway">
    <text evidence="1 7">Metabolic intermediate biosynthesis; chorismate biosynthesis; chorismate from D-erythrose 4-phosphate and phosphoenolpyruvate: step 6/7.</text>
</comment>
<feature type="binding site" evidence="7">
    <location>
        <position position="42"/>
    </location>
    <ligand>
        <name>3-phosphoshikimate</name>
        <dbReference type="ChEBI" id="CHEBI:145989"/>
    </ligand>
</feature>
<evidence type="ECO:0000256" key="4">
    <source>
        <dbReference type="ARBA" id="ARBA00022679"/>
    </source>
</evidence>
<comment type="function">
    <text evidence="7">Catalyzes the transfer of the enolpyruvyl moiety of phosphoenolpyruvate (PEP) to the 5-hydroxyl of shikimate-3-phosphate (S3P) to produce enolpyruvyl shikimate-3-phosphate and inorganic phosphate.</text>
</comment>
<sequence length="448" mass="48291">MESNQPDLEARSPWSTNSDKHIVKISPAKAVINGTITISGSKSLTNRALVIAALADGRSEIKGILRSDDSYWCIESLKKLGIPVVIEEETAVVEGCGGNWPNPTGELYVGAAGTVARFLPAALAAGTGTWTMNGSKRLCERPLAPLLDALTTLGAQFEYKQAERCLPFTIETKGLQGGKATLPGSTSSQFISGLLLAAPYAKEPVTVYIDGEVVQRDYVEMTLAMMASFGVTPEASQDGQSITVPAGKYQGQMITLEPDVSTCCYFWAVAALTAGRVRIEGINASHTSQPDIEFLDVLELMGCTVLRGENFVEVQGVPRMKGGFTVSMKKWSDQTLTMAAMAIFADGPITLKDASHIRHHECDRIAAICEEISKLGIRVEEFEDGLTVYPGQPIPALLNSHDDHRMAMALTLIGLKIENIQIIDPGCVSKTCPDYFDRLSALGVQVQY</sequence>
<dbReference type="InterPro" id="IPR023193">
    <property type="entry name" value="EPSP_synthase_CS"/>
</dbReference>
<dbReference type="PROSITE" id="PS00885">
    <property type="entry name" value="EPSP_SYNTHASE_2"/>
    <property type="match status" value="1"/>
</dbReference>
<comment type="caution">
    <text evidence="7">Lacks conserved residue(s) required for the propagation of feature annotation.</text>
</comment>
<dbReference type="EC" id="2.5.1.19" evidence="7"/>
<dbReference type="AlphaFoldDB" id="A0A0W1B1M9"/>
<comment type="catalytic activity">
    <reaction evidence="6">
        <text>3-phosphoshikimate + phosphoenolpyruvate = 5-O-(1-carboxyvinyl)-3-phosphoshikimate + phosphate</text>
        <dbReference type="Rhea" id="RHEA:21256"/>
        <dbReference type="ChEBI" id="CHEBI:43474"/>
        <dbReference type="ChEBI" id="CHEBI:57701"/>
        <dbReference type="ChEBI" id="CHEBI:58702"/>
        <dbReference type="ChEBI" id="CHEBI:145989"/>
        <dbReference type="EC" id="2.5.1.19"/>
    </reaction>
    <physiologicalReaction direction="left-to-right" evidence="6">
        <dbReference type="Rhea" id="RHEA:21257"/>
    </physiologicalReaction>
</comment>
<comment type="subcellular location">
    <subcellularLocation>
        <location evidence="7">Cytoplasm</location>
    </subcellularLocation>
</comment>
<dbReference type="CDD" id="cd01556">
    <property type="entry name" value="EPSP_synthase"/>
    <property type="match status" value="1"/>
</dbReference>
<dbReference type="UniPathway" id="UPA00053">
    <property type="reaction ID" value="UER00089"/>
</dbReference>
<dbReference type="GO" id="GO:0009073">
    <property type="term" value="P:aromatic amino acid family biosynthetic process"/>
    <property type="evidence" value="ECO:0007669"/>
    <property type="project" value="UniProtKB-KW"/>
</dbReference>